<dbReference type="EMBL" id="CAJPIZ010013302">
    <property type="protein sequence ID" value="CAG2114188.1"/>
    <property type="molecule type" value="Genomic_DNA"/>
</dbReference>
<evidence type="ECO:0000256" key="1">
    <source>
        <dbReference type="ARBA" id="ARBA00007357"/>
    </source>
</evidence>
<dbReference type="AlphaFoldDB" id="A0A7R9L4K7"/>
<dbReference type="PROSITE" id="PS51885">
    <property type="entry name" value="NEPRILYSIN"/>
    <property type="match status" value="1"/>
</dbReference>
<protein>
    <recommendedName>
        <fullName evidence="2">Peptidase M13 N-terminal domain-containing protein</fullName>
    </recommendedName>
</protein>
<feature type="domain" description="Peptidase M13 N-terminal" evidence="2">
    <location>
        <begin position="75"/>
        <end position="374"/>
    </location>
</feature>
<dbReference type="SUPFAM" id="SSF55486">
    <property type="entry name" value="Metalloproteases ('zincins'), catalytic domain"/>
    <property type="match status" value="2"/>
</dbReference>
<reference evidence="3" key="1">
    <citation type="submission" date="2020-11" db="EMBL/GenBank/DDBJ databases">
        <authorList>
            <person name="Tran Van P."/>
        </authorList>
    </citation>
    <scope>NUCLEOTIDE SEQUENCE</scope>
</reference>
<dbReference type="Proteomes" id="UP000759131">
    <property type="component" value="Unassembled WGS sequence"/>
</dbReference>
<dbReference type="GO" id="GO:0016485">
    <property type="term" value="P:protein processing"/>
    <property type="evidence" value="ECO:0007669"/>
    <property type="project" value="TreeGrafter"/>
</dbReference>
<dbReference type="GO" id="GO:0004222">
    <property type="term" value="F:metalloendopeptidase activity"/>
    <property type="evidence" value="ECO:0007669"/>
    <property type="project" value="InterPro"/>
</dbReference>
<evidence type="ECO:0000259" key="2">
    <source>
        <dbReference type="Pfam" id="PF05649"/>
    </source>
</evidence>
<gene>
    <name evidence="3" type="ORF">OSB1V03_LOCUS14154</name>
</gene>
<dbReference type="EMBL" id="OC867877">
    <property type="protein sequence ID" value="CAD7633758.1"/>
    <property type="molecule type" value="Genomic_DNA"/>
</dbReference>
<keyword evidence="4" id="KW-1185">Reference proteome</keyword>
<organism evidence="3">
    <name type="scientific">Medioppia subpectinata</name>
    <dbReference type="NCBI Taxonomy" id="1979941"/>
    <lineage>
        <taxon>Eukaryota</taxon>
        <taxon>Metazoa</taxon>
        <taxon>Ecdysozoa</taxon>
        <taxon>Arthropoda</taxon>
        <taxon>Chelicerata</taxon>
        <taxon>Arachnida</taxon>
        <taxon>Acari</taxon>
        <taxon>Acariformes</taxon>
        <taxon>Sarcoptiformes</taxon>
        <taxon>Oribatida</taxon>
        <taxon>Brachypylina</taxon>
        <taxon>Oppioidea</taxon>
        <taxon>Oppiidae</taxon>
        <taxon>Medioppia</taxon>
    </lineage>
</organism>
<sequence length="375" mass="43043">MDWLDNQTLERALDKLARMRIVVGYPDDILNSTAVDSIYSGLSLNASDFFGNILTITQWKQNLSFQSLNKLNDINDWAKVGSLTMANAFYNTVKNMVVIPAAILEELGDKPLVNLLTIFGGWPVVDGDQWVAINWTELYLRFRENGAVSSMFFSLAISPDFKNNSQRILSIDHPSFGLGSRDILLKGPEATEVKAYKKLMSRAMIKLGANETIVSSIVEELLSFETLLANRSMAKEERRNLTAIYNKVTIKELSQLAPNIDWLRIIRKYVSEDITDNEVIVLFDTPYIEFLNTKIVEMDNRFLVNYMLWRVVQTELSTLSDSWFQLKEEFEFAIYGTKSRQPRWEMCLKNTKTAMSIALSHLYVKNFFSDDNKEK</sequence>
<dbReference type="PANTHER" id="PTHR11733">
    <property type="entry name" value="ZINC METALLOPROTEASE FAMILY M13 NEPRILYSIN-RELATED"/>
    <property type="match status" value="1"/>
</dbReference>
<accession>A0A7R9L4K7</accession>
<feature type="non-terminal residue" evidence="3">
    <location>
        <position position="375"/>
    </location>
</feature>
<dbReference type="InterPro" id="IPR042089">
    <property type="entry name" value="Peptidase_M13_dom_2"/>
</dbReference>
<dbReference type="PANTHER" id="PTHR11733:SF167">
    <property type="entry name" value="FI17812P1-RELATED"/>
    <property type="match status" value="1"/>
</dbReference>
<dbReference type="Gene3D" id="1.10.1380.10">
    <property type="entry name" value="Neutral endopeptidase , domain2"/>
    <property type="match status" value="1"/>
</dbReference>
<dbReference type="Pfam" id="PF05649">
    <property type="entry name" value="Peptidase_M13_N"/>
    <property type="match status" value="1"/>
</dbReference>
<dbReference type="InterPro" id="IPR000718">
    <property type="entry name" value="Peptidase_M13"/>
</dbReference>
<dbReference type="OrthoDB" id="6486093at2759"/>
<dbReference type="InterPro" id="IPR008753">
    <property type="entry name" value="Peptidase_M13_N"/>
</dbReference>
<evidence type="ECO:0000313" key="3">
    <source>
        <dbReference type="EMBL" id="CAD7633758.1"/>
    </source>
</evidence>
<comment type="similarity">
    <text evidence="1">Belongs to the peptidase M13 family.</text>
</comment>
<name>A0A7R9L4K7_9ACAR</name>
<proteinExistence type="inferred from homology"/>
<evidence type="ECO:0000313" key="4">
    <source>
        <dbReference type="Proteomes" id="UP000759131"/>
    </source>
</evidence>
<dbReference type="GO" id="GO:0005886">
    <property type="term" value="C:plasma membrane"/>
    <property type="evidence" value="ECO:0007669"/>
    <property type="project" value="TreeGrafter"/>
</dbReference>